<comment type="caution">
    <text evidence="2">The sequence shown here is derived from an EMBL/GenBank/DDBJ whole genome shotgun (WGS) entry which is preliminary data.</text>
</comment>
<gene>
    <name evidence="2" type="primary">CUPC5</name>
    <name evidence="2" type="ORF">Anas_13296</name>
</gene>
<evidence type="ECO:0000313" key="2">
    <source>
        <dbReference type="EMBL" id="KAB7495684.1"/>
    </source>
</evidence>
<evidence type="ECO:0000256" key="1">
    <source>
        <dbReference type="SAM" id="MobiDB-lite"/>
    </source>
</evidence>
<accession>A0A5N5SNM0</accession>
<reference evidence="2 3" key="1">
    <citation type="journal article" date="2019" name="PLoS Biol.">
        <title>Sex chromosomes control vertical transmission of feminizing Wolbachia symbionts in an isopod.</title>
        <authorList>
            <person name="Becking T."/>
            <person name="Chebbi M.A."/>
            <person name="Giraud I."/>
            <person name="Moumen B."/>
            <person name="Laverre T."/>
            <person name="Caubet Y."/>
            <person name="Peccoud J."/>
            <person name="Gilbert C."/>
            <person name="Cordaux R."/>
        </authorList>
    </citation>
    <scope>NUCLEOTIDE SEQUENCE [LARGE SCALE GENOMIC DNA]</scope>
    <source>
        <strain evidence="2">ANa2</strain>
        <tissue evidence="2">Whole body excluding digestive tract and cuticle</tissue>
    </source>
</reference>
<protein>
    <submittedName>
        <fullName evidence="2">Cuticle protein</fullName>
    </submittedName>
</protein>
<sequence length="226" mass="23739">MTIKLPTRPLLIPPSELPPQTTVWRGPLAATIPAGVNGALSQVQDTPDVIAARQAFERAFQQQVRATAPQQQVSFSSPHSSFHHSAPVQQQKWTGPLAATVPAGLPGSTPQVRNTPEVEAAIAQFTQAYNDAVRATAPASSSHSNSFNHQAHANSFSHQAPSSSHHRFSSPQHSVSVGQQPWTGPLASSVPAGLPGSGPVADTAEVAAAKNSFLRAFHQQLSSVHG</sequence>
<name>A0A5N5SNM0_9CRUS</name>
<organism evidence="2 3">
    <name type="scientific">Armadillidium nasatum</name>
    <dbReference type="NCBI Taxonomy" id="96803"/>
    <lineage>
        <taxon>Eukaryota</taxon>
        <taxon>Metazoa</taxon>
        <taxon>Ecdysozoa</taxon>
        <taxon>Arthropoda</taxon>
        <taxon>Crustacea</taxon>
        <taxon>Multicrustacea</taxon>
        <taxon>Malacostraca</taxon>
        <taxon>Eumalacostraca</taxon>
        <taxon>Peracarida</taxon>
        <taxon>Isopoda</taxon>
        <taxon>Oniscidea</taxon>
        <taxon>Crinocheta</taxon>
        <taxon>Armadillidiidae</taxon>
        <taxon>Armadillidium</taxon>
    </lineage>
</organism>
<dbReference type="OrthoDB" id="6369557at2759"/>
<evidence type="ECO:0000313" key="3">
    <source>
        <dbReference type="Proteomes" id="UP000326759"/>
    </source>
</evidence>
<feature type="region of interest" description="Disordered" evidence="1">
    <location>
        <begin position="134"/>
        <end position="194"/>
    </location>
</feature>
<dbReference type="AlphaFoldDB" id="A0A5N5SNM0"/>
<dbReference type="Proteomes" id="UP000326759">
    <property type="component" value="Unassembled WGS sequence"/>
</dbReference>
<dbReference type="EMBL" id="SEYY01022262">
    <property type="protein sequence ID" value="KAB7495684.1"/>
    <property type="molecule type" value="Genomic_DNA"/>
</dbReference>
<keyword evidence="3" id="KW-1185">Reference proteome</keyword>
<proteinExistence type="predicted"/>
<feature type="compositionally biased region" description="Polar residues" evidence="1">
    <location>
        <begin position="138"/>
        <end position="182"/>
    </location>
</feature>